<name>A0A8J5XAF6_DIALT</name>
<keyword evidence="2" id="KW-1185">Reference proteome</keyword>
<protein>
    <submittedName>
        <fullName evidence="1">Uncharacterized protein</fullName>
    </submittedName>
</protein>
<sequence length="369" mass="38729">MARLGALERDEATWPALVGALGRSVAARSPTLVRFLDVAHARGLIGAAPPASAAGATAAERARAASVVDGLTYALFLQRATRCVVDAGDQSATRQLADHLARLARSDAVGRDWRRLLSPFEGAKLDTISLALGRLARAREARAIEPEFAHIGLPANILEATLADALGGRVPNARAGCALAAARPNGGRARTYARVHGGARPVLCAPASVGADARATVHVHPPLATAWLSLYASWNCAFVAAEYADRQRPLAELPRALAQMLNGALLAAPPSEFVHRRSVALALHAWSTVVRRRRAAAGRCEPDAARAPRAAAALIALWGEHNAAAAAVYQRDLARARAASPFRAPRGTSGAREEGLPCPPLAERVRNVC</sequence>
<evidence type="ECO:0000313" key="1">
    <source>
        <dbReference type="EMBL" id="KAG8461821.1"/>
    </source>
</evidence>
<reference evidence="1" key="1">
    <citation type="submission" date="2021-05" db="EMBL/GenBank/DDBJ databases">
        <title>The genome of the haptophyte Pavlova lutheri (Diacronema luteri, Pavlovales) - a model for lipid biosynthesis in eukaryotic algae.</title>
        <authorList>
            <person name="Hulatt C.J."/>
            <person name="Posewitz M.C."/>
        </authorList>
    </citation>
    <scope>NUCLEOTIDE SEQUENCE</scope>
    <source>
        <strain evidence="1">NIVA-4/92</strain>
    </source>
</reference>
<gene>
    <name evidence="1" type="ORF">KFE25_001439</name>
</gene>
<dbReference type="AlphaFoldDB" id="A0A8J5XAF6"/>
<dbReference type="OrthoDB" id="10617276at2759"/>
<accession>A0A8J5XAF6</accession>
<dbReference type="Proteomes" id="UP000751190">
    <property type="component" value="Unassembled WGS sequence"/>
</dbReference>
<dbReference type="EMBL" id="JAGTXO010000024">
    <property type="protein sequence ID" value="KAG8461821.1"/>
    <property type="molecule type" value="Genomic_DNA"/>
</dbReference>
<proteinExistence type="predicted"/>
<organism evidence="1 2">
    <name type="scientific">Diacronema lutheri</name>
    <name type="common">Unicellular marine alga</name>
    <name type="synonym">Monochrysis lutheri</name>
    <dbReference type="NCBI Taxonomy" id="2081491"/>
    <lineage>
        <taxon>Eukaryota</taxon>
        <taxon>Haptista</taxon>
        <taxon>Haptophyta</taxon>
        <taxon>Pavlovophyceae</taxon>
        <taxon>Pavlovales</taxon>
        <taxon>Pavlovaceae</taxon>
        <taxon>Diacronema</taxon>
    </lineage>
</organism>
<comment type="caution">
    <text evidence="1">The sequence shown here is derived from an EMBL/GenBank/DDBJ whole genome shotgun (WGS) entry which is preliminary data.</text>
</comment>
<evidence type="ECO:0000313" key="2">
    <source>
        <dbReference type="Proteomes" id="UP000751190"/>
    </source>
</evidence>